<comment type="caution">
    <text evidence="12">The sequence shown here is derived from an EMBL/GenBank/DDBJ whole genome shotgun (WGS) entry which is preliminary data.</text>
</comment>
<dbReference type="InterPro" id="IPR001173">
    <property type="entry name" value="Glyco_trans_2-like"/>
</dbReference>
<name>A0A9D2MBD7_9FIRM</name>
<dbReference type="InterPro" id="IPR029044">
    <property type="entry name" value="Nucleotide-diphossugar_trans"/>
</dbReference>
<dbReference type="CDD" id="cd02522">
    <property type="entry name" value="GT_2_like_a"/>
    <property type="match status" value="1"/>
</dbReference>
<evidence type="ECO:0000256" key="7">
    <source>
        <dbReference type="ARBA" id="ARBA00037281"/>
    </source>
</evidence>
<organism evidence="12 13">
    <name type="scientific">Candidatus Flavonifractor intestinipullorum</name>
    <dbReference type="NCBI Taxonomy" id="2838587"/>
    <lineage>
        <taxon>Bacteria</taxon>
        <taxon>Bacillati</taxon>
        <taxon>Bacillota</taxon>
        <taxon>Clostridia</taxon>
        <taxon>Eubacteriales</taxon>
        <taxon>Oscillospiraceae</taxon>
        <taxon>Flavonifractor</taxon>
    </lineage>
</organism>
<dbReference type="Pfam" id="PF00535">
    <property type="entry name" value="Glycos_transf_2"/>
    <property type="match status" value="1"/>
</dbReference>
<keyword evidence="2" id="KW-1003">Cell membrane</keyword>
<proteinExistence type="inferred from homology"/>
<keyword evidence="4" id="KW-0808">Transferase</keyword>
<dbReference type="PANTHER" id="PTHR43646:SF2">
    <property type="entry name" value="GLYCOSYLTRANSFERASE 2-LIKE DOMAIN-CONTAINING PROTEIN"/>
    <property type="match status" value="1"/>
</dbReference>
<dbReference type="InterPro" id="IPR026461">
    <property type="entry name" value="Trfase_2_rSAM/seldom_assoc"/>
</dbReference>
<dbReference type="GO" id="GO:0016117">
    <property type="term" value="P:carotenoid biosynthetic process"/>
    <property type="evidence" value="ECO:0007669"/>
    <property type="project" value="UniProtKB-KW"/>
</dbReference>
<feature type="domain" description="Glycosyltransferase 2-like" evidence="11">
    <location>
        <begin position="6"/>
        <end position="103"/>
    </location>
</feature>
<reference evidence="12" key="1">
    <citation type="journal article" date="2021" name="PeerJ">
        <title>Extensive microbial diversity within the chicken gut microbiome revealed by metagenomics and culture.</title>
        <authorList>
            <person name="Gilroy R."/>
            <person name="Ravi A."/>
            <person name="Getino M."/>
            <person name="Pursley I."/>
            <person name="Horton D.L."/>
            <person name="Alikhan N.F."/>
            <person name="Baker D."/>
            <person name="Gharbi K."/>
            <person name="Hall N."/>
            <person name="Watson M."/>
            <person name="Adriaenssens E.M."/>
            <person name="Foster-Nyarko E."/>
            <person name="Jarju S."/>
            <person name="Secka A."/>
            <person name="Antonio M."/>
            <person name="Oren A."/>
            <person name="Chaudhuri R.R."/>
            <person name="La Ragione R."/>
            <person name="Hildebrand F."/>
            <person name="Pallen M.J."/>
        </authorList>
    </citation>
    <scope>NUCLEOTIDE SEQUENCE</scope>
    <source>
        <strain evidence="12">CHK189-11263</strain>
    </source>
</reference>
<reference evidence="12" key="2">
    <citation type="submission" date="2021-04" db="EMBL/GenBank/DDBJ databases">
        <authorList>
            <person name="Gilroy R."/>
        </authorList>
    </citation>
    <scope>NUCLEOTIDE SEQUENCE</scope>
    <source>
        <strain evidence="12">CHK189-11263</strain>
    </source>
</reference>
<evidence type="ECO:0000256" key="10">
    <source>
        <dbReference type="ARBA" id="ARBA00040345"/>
    </source>
</evidence>
<dbReference type="SUPFAM" id="SSF53448">
    <property type="entry name" value="Nucleotide-diphospho-sugar transferases"/>
    <property type="match status" value="1"/>
</dbReference>
<evidence type="ECO:0000256" key="8">
    <source>
        <dbReference type="ARBA" id="ARBA00037904"/>
    </source>
</evidence>
<evidence type="ECO:0000256" key="4">
    <source>
        <dbReference type="ARBA" id="ARBA00022679"/>
    </source>
</evidence>
<comment type="subcellular location">
    <subcellularLocation>
        <location evidence="1">Cell membrane</location>
    </subcellularLocation>
</comment>
<protein>
    <recommendedName>
        <fullName evidence="10">4,4'-diaponeurosporenoate glycosyltransferase</fullName>
    </recommendedName>
</protein>
<dbReference type="PANTHER" id="PTHR43646">
    <property type="entry name" value="GLYCOSYLTRANSFERASE"/>
    <property type="match status" value="1"/>
</dbReference>
<dbReference type="Proteomes" id="UP000824208">
    <property type="component" value="Unassembled WGS sequence"/>
</dbReference>
<sequence length="230" mass="25618">MNPLISLIVPIYNECRAVGPFLDRLDALPGRWEVLFADGGSRDGTVEQITGRYPVLACPKGRARQMNAAAARARGEVLWFLHCDSRPPAGAYEQMAWAVQAGAGWGCFHIRFDGKGPLMVTNALASDFRARRGIAFGDQGIFVTPTLFEAVGGFPDLPIMEDYEFSRRMKARKIPITLLPGRMVTSSRRYESAGGALGTLGVMAQMFYLRHLYRKGTDIQEIARRYRDIR</sequence>
<evidence type="ECO:0000259" key="11">
    <source>
        <dbReference type="Pfam" id="PF00535"/>
    </source>
</evidence>
<evidence type="ECO:0000256" key="3">
    <source>
        <dbReference type="ARBA" id="ARBA00022676"/>
    </source>
</evidence>
<keyword evidence="3" id="KW-0328">Glycosyltransferase</keyword>
<comment type="function">
    <text evidence="7">Catalyzes the glycosylation of 4,4'-diaponeurosporenoate, i.e. the esterification of glucose at the C1'' position with the carboxyl group of 4,4'-diaponeurosporenic acid, to form glycosyl-4,4'-diaponeurosporenoate. This is a step in the biosynthesis of staphyloxanthin, an orange pigment present in most staphylococci strains.</text>
</comment>
<dbReference type="NCBIfam" id="TIGR04283">
    <property type="entry name" value="glyco_like_mftF"/>
    <property type="match status" value="1"/>
</dbReference>
<evidence type="ECO:0000313" key="12">
    <source>
        <dbReference type="EMBL" id="HJB57591.1"/>
    </source>
</evidence>
<comment type="pathway">
    <text evidence="8">Carotenoid biosynthesis; staphyloxanthin biosynthesis; staphyloxanthin from farnesyl diphosphate: step 4/5.</text>
</comment>
<dbReference type="GO" id="GO:0005886">
    <property type="term" value="C:plasma membrane"/>
    <property type="evidence" value="ECO:0007669"/>
    <property type="project" value="UniProtKB-SubCell"/>
</dbReference>
<evidence type="ECO:0000313" key="13">
    <source>
        <dbReference type="Proteomes" id="UP000824208"/>
    </source>
</evidence>
<evidence type="ECO:0000256" key="2">
    <source>
        <dbReference type="ARBA" id="ARBA00022475"/>
    </source>
</evidence>
<evidence type="ECO:0000256" key="9">
    <source>
        <dbReference type="ARBA" id="ARBA00038120"/>
    </source>
</evidence>
<comment type="similarity">
    <text evidence="9">Belongs to the glycosyltransferase 2 family. CrtQ subfamily.</text>
</comment>
<keyword evidence="6" id="KW-0472">Membrane</keyword>
<dbReference type="AlphaFoldDB" id="A0A9D2MBD7"/>
<gene>
    <name evidence="12" type="ORF">H9714_08580</name>
</gene>
<dbReference type="EMBL" id="DWYC01000075">
    <property type="protein sequence ID" value="HJB57591.1"/>
    <property type="molecule type" value="Genomic_DNA"/>
</dbReference>
<evidence type="ECO:0000256" key="1">
    <source>
        <dbReference type="ARBA" id="ARBA00004236"/>
    </source>
</evidence>
<dbReference type="Gene3D" id="3.90.550.10">
    <property type="entry name" value="Spore Coat Polysaccharide Biosynthesis Protein SpsA, Chain A"/>
    <property type="match status" value="1"/>
</dbReference>
<keyword evidence="5" id="KW-0125">Carotenoid biosynthesis</keyword>
<evidence type="ECO:0000256" key="5">
    <source>
        <dbReference type="ARBA" id="ARBA00022746"/>
    </source>
</evidence>
<accession>A0A9D2MBD7</accession>
<evidence type="ECO:0000256" key="6">
    <source>
        <dbReference type="ARBA" id="ARBA00023136"/>
    </source>
</evidence>
<dbReference type="GO" id="GO:0016757">
    <property type="term" value="F:glycosyltransferase activity"/>
    <property type="evidence" value="ECO:0007669"/>
    <property type="project" value="UniProtKB-KW"/>
</dbReference>